<keyword evidence="2" id="KW-0732">Signal</keyword>
<protein>
    <recommendedName>
        <fullName evidence="5">Phytocyanin domain-containing protein</fullName>
    </recommendedName>
</protein>
<dbReference type="InterPro" id="IPR052953">
    <property type="entry name" value="Ser-rich/MCO-related"/>
</dbReference>
<feature type="region of interest" description="Disordered" evidence="1">
    <location>
        <begin position="147"/>
        <end position="173"/>
    </location>
</feature>
<dbReference type="InterPro" id="IPR008972">
    <property type="entry name" value="Cupredoxin"/>
</dbReference>
<evidence type="ECO:0000313" key="3">
    <source>
        <dbReference type="EMBL" id="KIP08909.1"/>
    </source>
</evidence>
<dbReference type="HOGENOM" id="CLU_053381_5_0_1"/>
<dbReference type="CDD" id="cd00920">
    <property type="entry name" value="Cupredoxin"/>
    <property type="match status" value="1"/>
</dbReference>
<dbReference type="AlphaFoldDB" id="A0A0C3NUB5"/>
<dbReference type="Gene3D" id="2.60.40.420">
    <property type="entry name" value="Cupredoxins - blue copper proteins"/>
    <property type="match status" value="1"/>
</dbReference>
<dbReference type="STRING" id="745531.A0A0C3NUB5"/>
<dbReference type="PANTHER" id="PTHR34883">
    <property type="entry name" value="SERINE-RICH PROTEIN, PUTATIVE-RELATED-RELATED"/>
    <property type="match status" value="1"/>
</dbReference>
<dbReference type="Proteomes" id="UP000053257">
    <property type="component" value="Unassembled WGS sequence"/>
</dbReference>
<sequence>MRFSAILAALPLIGAAFAETIVVKVGENGTLTYNPSEVTAQNGDTIAFQFLTKNHTITQSTFASPCTNFSATGLDSGFQPVAANATSFMEYSFNMTNVTGPLWFYCRQANHCQMGMVFAVNPTADKPFSAFQAAAMGKTAAANATASMSGSSGASSPTDTSSSSTPSASTTSGAMSLKTRGAIVLSGVGLVAGLLL</sequence>
<dbReference type="OrthoDB" id="1921208at2759"/>
<evidence type="ECO:0000256" key="2">
    <source>
        <dbReference type="SAM" id="SignalP"/>
    </source>
</evidence>
<organism evidence="3 4">
    <name type="scientific">Phlebiopsis gigantea (strain 11061_1 CR5-6)</name>
    <name type="common">White-rot fungus</name>
    <name type="synonym">Peniophora gigantea</name>
    <dbReference type="NCBI Taxonomy" id="745531"/>
    <lineage>
        <taxon>Eukaryota</taxon>
        <taxon>Fungi</taxon>
        <taxon>Dikarya</taxon>
        <taxon>Basidiomycota</taxon>
        <taxon>Agaricomycotina</taxon>
        <taxon>Agaricomycetes</taxon>
        <taxon>Polyporales</taxon>
        <taxon>Phanerochaetaceae</taxon>
        <taxon>Phlebiopsis</taxon>
    </lineage>
</organism>
<dbReference type="PANTHER" id="PTHR34883:SF15">
    <property type="entry name" value="EXTRACELLULAR SERINE-RICH PROTEIN"/>
    <property type="match status" value="1"/>
</dbReference>
<gene>
    <name evidence="3" type="ORF">PHLGIDRAFT_18806</name>
</gene>
<evidence type="ECO:0000313" key="4">
    <source>
        <dbReference type="Proteomes" id="UP000053257"/>
    </source>
</evidence>
<reference evidence="3 4" key="1">
    <citation type="journal article" date="2014" name="PLoS Genet.">
        <title>Analysis of the Phlebiopsis gigantea genome, transcriptome and secretome provides insight into its pioneer colonization strategies of wood.</title>
        <authorList>
            <person name="Hori C."/>
            <person name="Ishida T."/>
            <person name="Igarashi K."/>
            <person name="Samejima M."/>
            <person name="Suzuki H."/>
            <person name="Master E."/>
            <person name="Ferreira P."/>
            <person name="Ruiz-Duenas F.J."/>
            <person name="Held B."/>
            <person name="Canessa P."/>
            <person name="Larrondo L.F."/>
            <person name="Schmoll M."/>
            <person name="Druzhinina I.S."/>
            <person name="Kubicek C.P."/>
            <person name="Gaskell J.A."/>
            <person name="Kersten P."/>
            <person name="St John F."/>
            <person name="Glasner J."/>
            <person name="Sabat G."/>
            <person name="Splinter BonDurant S."/>
            <person name="Syed K."/>
            <person name="Yadav J."/>
            <person name="Mgbeahuruike A.C."/>
            <person name="Kovalchuk A."/>
            <person name="Asiegbu F.O."/>
            <person name="Lackner G."/>
            <person name="Hoffmeister D."/>
            <person name="Rencoret J."/>
            <person name="Gutierrez A."/>
            <person name="Sun H."/>
            <person name="Lindquist E."/>
            <person name="Barry K."/>
            <person name="Riley R."/>
            <person name="Grigoriev I.V."/>
            <person name="Henrissat B."/>
            <person name="Kues U."/>
            <person name="Berka R.M."/>
            <person name="Martinez A.T."/>
            <person name="Covert S.F."/>
            <person name="Blanchette R.A."/>
            <person name="Cullen D."/>
        </authorList>
    </citation>
    <scope>NUCLEOTIDE SEQUENCE [LARGE SCALE GENOMIC DNA]</scope>
    <source>
        <strain evidence="3 4">11061_1 CR5-6</strain>
    </source>
</reference>
<name>A0A0C3NUB5_PHLG1</name>
<keyword evidence="4" id="KW-1185">Reference proteome</keyword>
<evidence type="ECO:0000256" key="1">
    <source>
        <dbReference type="SAM" id="MobiDB-lite"/>
    </source>
</evidence>
<dbReference type="EMBL" id="KN840473">
    <property type="protein sequence ID" value="KIP08909.1"/>
    <property type="molecule type" value="Genomic_DNA"/>
</dbReference>
<evidence type="ECO:0008006" key="5">
    <source>
        <dbReference type="Google" id="ProtNLM"/>
    </source>
</evidence>
<feature type="signal peptide" evidence="2">
    <location>
        <begin position="1"/>
        <end position="18"/>
    </location>
</feature>
<feature type="chain" id="PRO_5002167778" description="Phytocyanin domain-containing protein" evidence="2">
    <location>
        <begin position="19"/>
        <end position="196"/>
    </location>
</feature>
<dbReference type="SUPFAM" id="SSF49503">
    <property type="entry name" value="Cupredoxins"/>
    <property type="match status" value="1"/>
</dbReference>
<accession>A0A0C3NUB5</accession>
<proteinExistence type="predicted"/>